<evidence type="ECO:0000313" key="4">
    <source>
        <dbReference type="Proteomes" id="UP000245166"/>
    </source>
</evidence>
<evidence type="ECO:0000259" key="2">
    <source>
        <dbReference type="Pfam" id="PF01425"/>
    </source>
</evidence>
<dbReference type="PROSITE" id="PS00571">
    <property type="entry name" value="AMIDASES"/>
    <property type="match status" value="1"/>
</dbReference>
<dbReference type="RefSeq" id="WP_109230038.1">
    <property type="nucleotide sequence ID" value="NZ_PYHR01000002.1"/>
</dbReference>
<reference evidence="3 4" key="1">
    <citation type="submission" date="2018-03" db="EMBL/GenBank/DDBJ databases">
        <title>Genome assembly of novel Miniimonas species PCH200.</title>
        <authorList>
            <person name="Thakur V."/>
            <person name="Kumar V."/>
            <person name="Singh D."/>
        </authorList>
    </citation>
    <scope>NUCLEOTIDE SEQUENCE [LARGE SCALE GENOMIC DNA]</scope>
    <source>
        <strain evidence="3 4">PCH200</strain>
    </source>
</reference>
<organism evidence="3 4">
    <name type="scientific">Serinibacter arcticus</name>
    <dbReference type="NCBI Taxonomy" id="1655435"/>
    <lineage>
        <taxon>Bacteria</taxon>
        <taxon>Bacillati</taxon>
        <taxon>Actinomycetota</taxon>
        <taxon>Actinomycetes</taxon>
        <taxon>Micrococcales</taxon>
        <taxon>Beutenbergiaceae</taxon>
        <taxon>Serinibacter</taxon>
    </lineage>
</organism>
<dbReference type="GO" id="GO:0003824">
    <property type="term" value="F:catalytic activity"/>
    <property type="evidence" value="ECO:0007669"/>
    <property type="project" value="InterPro"/>
</dbReference>
<dbReference type="Pfam" id="PF01425">
    <property type="entry name" value="Amidase"/>
    <property type="match status" value="1"/>
</dbReference>
<dbReference type="Proteomes" id="UP000245166">
    <property type="component" value="Unassembled WGS sequence"/>
</dbReference>
<dbReference type="InterPro" id="IPR000120">
    <property type="entry name" value="Amidase"/>
</dbReference>
<dbReference type="EMBL" id="PYHR01000002">
    <property type="protein sequence ID" value="PWD51658.1"/>
    <property type="molecule type" value="Genomic_DNA"/>
</dbReference>
<dbReference type="InterPro" id="IPR020556">
    <property type="entry name" value="Amidase_CS"/>
</dbReference>
<dbReference type="AlphaFoldDB" id="A0A2U1ZXE6"/>
<proteinExistence type="inferred from homology"/>
<sequence>METALEIAAAVRARRVSAVEITTAALERAERFGPAVGAFAVVTPGLALDQARAVDAAVARLGADGAGAPGLALAGVPVPIKDLNQVAGVPLRAGSRVLAAEPVVPEVDDGTVVRLREAGTTMIGKTATPEFGFPPYTEPRTGPDGAVVAARTPWDLGRGAGGSSGGAAAAVGCGIVPVGHASDGGGSIRIPAASCGIVGFKPSRGLVSTGPWGVEGNGLATQGVVSRTVLDTALALDVLREGWPGDGPSPWSGERGSLLDAARDGQRTTTARGLRIGILTEPVVAGDAVVHPEAVAAAERAARTLEEAGAVVEPAPVPFTPEEWLAFMPLWAVGALGLPVPDEAEPLLEPLTRWLREVGRGVSGADYARAVGDAQRVARKVATAWGAFDAVVTPSLAGPPAPVGSIRDDADPARDFEDQKRFTPWTSIANIAGAPSVSLPVHRAVVDGVELPFGAMLTAPLGTDGALLALARHLELADPWPAPPLPQV</sequence>
<dbReference type="PANTHER" id="PTHR11895:SF7">
    <property type="entry name" value="GLUTAMYL-TRNA(GLN) AMIDOTRANSFERASE SUBUNIT A, MITOCHONDRIAL"/>
    <property type="match status" value="1"/>
</dbReference>
<evidence type="ECO:0000313" key="3">
    <source>
        <dbReference type="EMBL" id="PWD51658.1"/>
    </source>
</evidence>
<feature type="domain" description="Amidase" evidence="2">
    <location>
        <begin position="20"/>
        <end position="468"/>
    </location>
</feature>
<accession>A0A2U1ZXE6</accession>
<dbReference type="InterPro" id="IPR023631">
    <property type="entry name" value="Amidase_dom"/>
</dbReference>
<evidence type="ECO:0000256" key="1">
    <source>
        <dbReference type="ARBA" id="ARBA00009199"/>
    </source>
</evidence>
<comment type="similarity">
    <text evidence="1">Belongs to the amidase family.</text>
</comment>
<comment type="caution">
    <text evidence="3">The sequence shown here is derived from an EMBL/GenBank/DDBJ whole genome shotgun (WGS) entry which is preliminary data.</text>
</comment>
<dbReference type="Gene3D" id="3.90.1300.10">
    <property type="entry name" value="Amidase signature (AS) domain"/>
    <property type="match status" value="1"/>
</dbReference>
<dbReference type="SUPFAM" id="SSF75304">
    <property type="entry name" value="Amidase signature (AS) enzymes"/>
    <property type="match status" value="1"/>
</dbReference>
<gene>
    <name evidence="3" type="ORF">C8046_14400</name>
</gene>
<dbReference type="InterPro" id="IPR036928">
    <property type="entry name" value="AS_sf"/>
</dbReference>
<dbReference type="PANTHER" id="PTHR11895">
    <property type="entry name" value="TRANSAMIDASE"/>
    <property type="match status" value="1"/>
</dbReference>
<protein>
    <submittedName>
        <fullName evidence="3">Amidase</fullName>
    </submittedName>
</protein>
<keyword evidence="4" id="KW-1185">Reference proteome</keyword>
<name>A0A2U1ZXE6_9MICO</name>
<dbReference type="OrthoDB" id="182039at2"/>